<organism evidence="1">
    <name type="scientific">freshwater metagenome</name>
    <dbReference type="NCBI Taxonomy" id="449393"/>
    <lineage>
        <taxon>unclassified sequences</taxon>
        <taxon>metagenomes</taxon>
        <taxon>ecological metagenomes</taxon>
    </lineage>
</organism>
<dbReference type="AlphaFoldDB" id="A0A6J7LMH4"/>
<accession>A0A6J7LMH4</accession>
<gene>
    <name evidence="1" type="ORF">UFOPK3772_03106</name>
</gene>
<dbReference type="EMBL" id="CAFBNE010000157">
    <property type="protein sequence ID" value="CAB4968462.1"/>
    <property type="molecule type" value="Genomic_DNA"/>
</dbReference>
<reference evidence="1" key="1">
    <citation type="submission" date="2020-05" db="EMBL/GenBank/DDBJ databases">
        <authorList>
            <person name="Chiriac C."/>
            <person name="Salcher M."/>
            <person name="Ghai R."/>
            <person name="Kavagutti S V."/>
        </authorList>
    </citation>
    <scope>NUCLEOTIDE SEQUENCE</scope>
</reference>
<name>A0A6J7LMH4_9ZZZZ</name>
<sequence length="54" mass="5884">MRRTGSDHLPVRGVGVSDRAEVDRMQRQLTGLELPFGLLVLGNDPEAGPFVDHA</sequence>
<protein>
    <submittedName>
        <fullName evidence="1">Unannotated protein</fullName>
    </submittedName>
</protein>
<evidence type="ECO:0000313" key="1">
    <source>
        <dbReference type="EMBL" id="CAB4968462.1"/>
    </source>
</evidence>
<proteinExistence type="predicted"/>